<feature type="region of interest" description="Disordered" evidence="1">
    <location>
        <begin position="1"/>
        <end position="31"/>
    </location>
</feature>
<feature type="region of interest" description="Disordered" evidence="1">
    <location>
        <begin position="141"/>
        <end position="165"/>
    </location>
</feature>
<evidence type="ECO:0000313" key="3">
    <source>
        <dbReference type="EMBL" id="WEL38875.1"/>
    </source>
</evidence>
<dbReference type="Proteomes" id="UP001217963">
    <property type="component" value="Chromosome VI"/>
</dbReference>
<dbReference type="PROSITE" id="PS50800">
    <property type="entry name" value="SAP"/>
    <property type="match status" value="1"/>
</dbReference>
<reference evidence="3 4" key="1">
    <citation type="submission" date="2023-02" db="EMBL/GenBank/DDBJ databases">
        <title>Encephalitozoon hellem ATCC 50451 complete genome.</title>
        <authorList>
            <person name="Mascarenhas dos Santos A.C."/>
            <person name="Julian A.T."/>
            <person name="Pombert J.-F."/>
        </authorList>
    </citation>
    <scope>NUCLEOTIDE SEQUENCE [LARGE SCALE GENOMIC DNA]</scope>
    <source>
        <strain evidence="3 4">ATCC 50451</strain>
    </source>
</reference>
<protein>
    <submittedName>
        <fullName evidence="3">SAP domain-containing protein</fullName>
    </submittedName>
</protein>
<feature type="compositionally biased region" description="Basic and acidic residues" evidence="1">
    <location>
        <begin position="1"/>
        <end position="16"/>
    </location>
</feature>
<name>A0ABY8CNQ7_ENCHE</name>
<evidence type="ECO:0000256" key="1">
    <source>
        <dbReference type="SAM" id="MobiDB-lite"/>
    </source>
</evidence>
<evidence type="ECO:0000313" key="4">
    <source>
        <dbReference type="Proteomes" id="UP001217963"/>
    </source>
</evidence>
<dbReference type="InterPro" id="IPR003034">
    <property type="entry name" value="SAP_dom"/>
</dbReference>
<keyword evidence="4" id="KW-1185">Reference proteome</keyword>
<dbReference type="SUPFAM" id="SSF68906">
    <property type="entry name" value="SAP domain"/>
    <property type="match status" value="1"/>
</dbReference>
<organism evidence="3 4">
    <name type="scientific">Encephalitozoon hellem</name>
    <name type="common">Microsporidian parasite</name>
    <dbReference type="NCBI Taxonomy" id="27973"/>
    <lineage>
        <taxon>Eukaryota</taxon>
        <taxon>Fungi</taxon>
        <taxon>Fungi incertae sedis</taxon>
        <taxon>Microsporidia</taxon>
        <taxon>Unikaryonidae</taxon>
        <taxon>Encephalitozoon</taxon>
    </lineage>
</organism>
<evidence type="ECO:0000259" key="2">
    <source>
        <dbReference type="PROSITE" id="PS50800"/>
    </source>
</evidence>
<dbReference type="Pfam" id="PF02037">
    <property type="entry name" value="SAP"/>
    <property type="match status" value="1"/>
</dbReference>
<gene>
    <name evidence="3" type="ORF">PFJ87_06g01430</name>
</gene>
<feature type="compositionally biased region" description="Basic and acidic residues" evidence="1">
    <location>
        <begin position="141"/>
        <end position="151"/>
    </location>
</feature>
<dbReference type="Gene3D" id="1.10.720.30">
    <property type="entry name" value="SAP domain"/>
    <property type="match status" value="1"/>
</dbReference>
<sequence>MMDRKGDRMEDDHNGKPIEIPSRGRPRKRDVESFLHLTQSQNDFGNKSKYGHHQFINQGDQASLSEFQRLQNSISSEYHQRDIANGSPNSLTSFLEFNRPFSRTKDFSSNEVCSTGIGPSGVQNVQGIETYGSNELGHIEDIAGSPIDKDSSYSNRRSAGEQNVTKRPSFLQEFKTEACSPQDGNFSEMSRRLFREDMFSSPAQPGPHASWGFQQDFTKAKEDYDRHESLKKSIQEGRPHEDSTHTLYPEGQGIEELNQRFRNGHFQMRMGVDPYYEGSPGNERHSFYERRASPYAPNEISRIHIPEGHRSYPYAGGGFPSSQMFIDREFNQEQASHVNNQKVPGNTEGIDYDRRMMASLFPGGPTFRTHFQQRYMDTPAQGNIWMNRKKRKSNPLLWQYIKSNQGIHPGIVHPSKYSSLDFIQGVDDSQKMYLGAMRKSPPERSNGNSIFPLFLNSNKGVTDEFKEVVQNFRNSINELDFNNVTVQQLKSLMKEFGLNHTGKKNELIERLRDILKKIDGKEVHKPEEQIQEKTKEADDFEFYFF</sequence>
<dbReference type="InterPro" id="IPR036361">
    <property type="entry name" value="SAP_dom_sf"/>
</dbReference>
<proteinExistence type="predicted"/>
<feature type="domain" description="SAP" evidence="2">
    <location>
        <begin position="481"/>
        <end position="515"/>
    </location>
</feature>
<dbReference type="SMART" id="SM00513">
    <property type="entry name" value="SAP"/>
    <property type="match status" value="1"/>
</dbReference>
<accession>A0ABY8CNQ7</accession>
<feature type="compositionally biased region" description="Polar residues" evidence="1">
    <location>
        <begin position="152"/>
        <end position="165"/>
    </location>
</feature>
<dbReference type="EMBL" id="CP119067">
    <property type="protein sequence ID" value="WEL38875.1"/>
    <property type="molecule type" value="Genomic_DNA"/>
</dbReference>